<organism evidence="10 11">
    <name type="scientific">Diploptera punctata</name>
    <name type="common">Pacific beetle cockroach</name>
    <dbReference type="NCBI Taxonomy" id="6984"/>
    <lineage>
        <taxon>Eukaryota</taxon>
        <taxon>Metazoa</taxon>
        <taxon>Ecdysozoa</taxon>
        <taxon>Arthropoda</taxon>
        <taxon>Hexapoda</taxon>
        <taxon>Insecta</taxon>
        <taxon>Pterygota</taxon>
        <taxon>Neoptera</taxon>
        <taxon>Polyneoptera</taxon>
        <taxon>Dictyoptera</taxon>
        <taxon>Blattodea</taxon>
        <taxon>Blaberoidea</taxon>
        <taxon>Blaberidae</taxon>
        <taxon>Diplopterinae</taxon>
        <taxon>Diploptera</taxon>
    </lineage>
</organism>
<reference evidence="10" key="2">
    <citation type="submission" date="2023-05" db="EMBL/GenBank/DDBJ databases">
        <authorList>
            <person name="Fouks B."/>
        </authorList>
    </citation>
    <scope>NUCLEOTIDE SEQUENCE</scope>
    <source>
        <strain evidence="10">Stay&amp;Tobe</strain>
        <tissue evidence="10">Testes</tissue>
    </source>
</reference>
<keyword evidence="4 8" id="KW-0479">Metal-binding</keyword>
<keyword evidence="11" id="KW-1185">Reference proteome</keyword>
<dbReference type="InterPro" id="IPR001128">
    <property type="entry name" value="Cyt_P450"/>
</dbReference>
<evidence type="ECO:0000313" key="10">
    <source>
        <dbReference type="EMBL" id="KAJ9584960.1"/>
    </source>
</evidence>
<dbReference type="InterPro" id="IPR036396">
    <property type="entry name" value="Cyt_P450_sf"/>
</dbReference>
<keyword evidence="3 8" id="KW-0349">Heme</keyword>
<dbReference type="SUPFAM" id="SSF48264">
    <property type="entry name" value="Cytochrome P450"/>
    <property type="match status" value="1"/>
</dbReference>
<dbReference type="EMBL" id="JASPKZ010007332">
    <property type="protein sequence ID" value="KAJ9584960.1"/>
    <property type="molecule type" value="Genomic_DNA"/>
</dbReference>
<dbReference type="GO" id="GO:0020037">
    <property type="term" value="F:heme binding"/>
    <property type="evidence" value="ECO:0007669"/>
    <property type="project" value="InterPro"/>
</dbReference>
<dbReference type="GO" id="GO:0016705">
    <property type="term" value="F:oxidoreductase activity, acting on paired donors, with incorporation or reduction of molecular oxygen"/>
    <property type="evidence" value="ECO:0007669"/>
    <property type="project" value="InterPro"/>
</dbReference>
<evidence type="ECO:0000256" key="6">
    <source>
        <dbReference type="ARBA" id="ARBA00023004"/>
    </source>
</evidence>
<evidence type="ECO:0000256" key="5">
    <source>
        <dbReference type="ARBA" id="ARBA00023002"/>
    </source>
</evidence>
<dbReference type="GO" id="GO:0004497">
    <property type="term" value="F:monooxygenase activity"/>
    <property type="evidence" value="ECO:0007669"/>
    <property type="project" value="UniProtKB-KW"/>
</dbReference>
<dbReference type="PANTHER" id="PTHR24279:SF120">
    <property type="entry name" value="CYTOCHROME P450"/>
    <property type="match status" value="1"/>
</dbReference>
<dbReference type="PRINTS" id="PR00463">
    <property type="entry name" value="EP450I"/>
</dbReference>
<dbReference type="Gene3D" id="1.10.630.10">
    <property type="entry name" value="Cytochrome P450"/>
    <property type="match status" value="1"/>
</dbReference>
<evidence type="ECO:0000313" key="11">
    <source>
        <dbReference type="Proteomes" id="UP001233999"/>
    </source>
</evidence>
<keyword evidence="7 9" id="KW-0503">Monooxygenase</keyword>
<comment type="cofactor">
    <cofactor evidence="1 8">
        <name>heme</name>
        <dbReference type="ChEBI" id="CHEBI:30413"/>
    </cofactor>
</comment>
<dbReference type="PROSITE" id="PS00086">
    <property type="entry name" value="CYTOCHROME_P450"/>
    <property type="match status" value="1"/>
</dbReference>
<gene>
    <name evidence="10" type="ORF">L9F63_020690</name>
</gene>
<evidence type="ECO:0008006" key="12">
    <source>
        <dbReference type="Google" id="ProtNLM"/>
    </source>
</evidence>
<evidence type="ECO:0000256" key="9">
    <source>
        <dbReference type="RuleBase" id="RU000461"/>
    </source>
</evidence>
<comment type="caution">
    <text evidence="10">The sequence shown here is derived from an EMBL/GenBank/DDBJ whole genome shotgun (WGS) entry which is preliminary data.</text>
</comment>
<keyword evidence="6 8" id="KW-0408">Iron</keyword>
<comment type="similarity">
    <text evidence="2 9">Belongs to the cytochrome P450 family.</text>
</comment>
<dbReference type="Pfam" id="PF00067">
    <property type="entry name" value="p450"/>
    <property type="match status" value="1"/>
</dbReference>
<accession>A0AAD7ZQF2</accession>
<name>A0AAD7ZQF2_DIPPU</name>
<dbReference type="GO" id="GO:0005506">
    <property type="term" value="F:iron ion binding"/>
    <property type="evidence" value="ECO:0007669"/>
    <property type="project" value="InterPro"/>
</dbReference>
<feature type="binding site" description="axial binding residue" evidence="8">
    <location>
        <position position="192"/>
    </location>
    <ligand>
        <name>heme</name>
        <dbReference type="ChEBI" id="CHEBI:30413"/>
    </ligand>
    <ligandPart>
        <name>Fe</name>
        <dbReference type="ChEBI" id="CHEBI:18248"/>
    </ligandPart>
</feature>
<dbReference type="PRINTS" id="PR00385">
    <property type="entry name" value="P450"/>
</dbReference>
<evidence type="ECO:0000256" key="4">
    <source>
        <dbReference type="ARBA" id="ARBA00022723"/>
    </source>
</evidence>
<evidence type="ECO:0000256" key="3">
    <source>
        <dbReference type="ARBA" id="ARBA00022617"/>
    </source>
</evidence>
<dbReference type="PANTHER" id="PTHR24279">
    <property type="entry name" value="CYTOCHROME P450"/>
    <property type="match status" value="1"/>
</dbReference>
<reference evidence="10" key="1">
    <citation type="journal article" date="2023" name="IScience">
        <title>Live-bearing cockroach genome reveals convergent evolutionary mechanisms linked to viviparity in insects and beyond.</title>
        <authorList>
            <person name="Fouks B."/>
            <person name="Harrison M.C."/>
            <person name="Mikhailova A.A."/>
            <person name="Marchal E."/>
            <person name="English S."/>
            <person name="Carruthers M."/>
            <person name="Jennings E.C."/>
            <person name="Chiamaka E.L."/>
            <person name="Frigard R.A."/>
            <person name="Pippel M."/>
            <person name="Attardo G.M."/>
            <person name="Benoit J.B."/>
            <person name="Bornberg-Bauer E."/>
            <person name="Tobe S.S."/>
        </authorList>
    </citation>
    <scope>NUCLEOTIDE SEQUENCE</scope>
    <source>
        <strain evidence="10">Stay&amp;Tobe</strain>
    </source>
</reference>
<protein>
    <recommendedName>
        <fullName evidence="12">Cytochrome P450</fullName>
    </recommendedName>
</protein>
<dbReference type="InterPro" id="IPR050479">
    <property type="entry name" value="CYP11_CYP27_families"/>
</dbReference>
<evidence type="ECO:0000256" key="1">
    <source>
        <dbReference type="ARBA" id="ARBA00001971"/>
    </source>
</evidence>
<evidence type="ECO:0000256" key="7">
    <source>
        <dbReference type="ARBA" id="ARBA00023033"/>
    </source>
</evidence>
<sequence length="268" mass="30952">TAINHIETTLKKIDNLIQRNELVEGKYDFLTYLLARKELSRKDVIILAFSMFADGLTTTVPVLLYNLYCLATNPDVQEKAYQELKSHLQNDEIIRADTIKKLSYLRAVIKESFRLYPNGTEVSRILPKDLILSGYQVPAGTNVNLNPIVHFRSEKHLKNPQKFMPERWIRGGDAKDIHPYLLTPFSHGVRTCAGMRFAEQDLNVVISTILLHFKLKYPDDKPLEQRYSTLIFPKRACESSIYFKEMIIIFKNKIFHSPGSFCCLINVQ</sequence>
<dbReference type="InterPro" id="IPR002401">
    <property type="entry name" value="Cyt_P450_E_grp-I"/>
</dbReference>
<keyword evidence="5 9" id="KW-0560">Oxidoreductase</keyword>
<dbReference type="Proteomes" id="UP001233999">
    <property type="component" value="Unassembled WGS sequence"/>
</dbReference>
<dbReference type="AlphaFoldDB" id="A0AAD7ZQF2"/>
<proteinExistence type="inferred from homology"/>
<feature type="non-terminal residue" evidence="10">
    <location>
        <position position="1"/>
    </location>
</feature>
<evidence type="ECO:0000256" key="2">
    <source>
        <dbReference type="ARBA" id="ARBA00010617"/>
    </source>
</evidence>
<dbReference type="InterPro" id="IPR017972">
    <property type="entry name" value="Cyt_P450_CS"/>
</dbReference>
<evidence type="ECO:0000256" key="8">
    <source>
        <dbReference type="PIRSR" id="PIRSR602401-1"/>
    </source>
</evidence>